<evidence type="ECO:0000313" key="3">
    <source>
        <dbReference type="Proteomes" id="UP000010087"/>
    </source>
</evidence>
<organism evidence="2 3">
    <name type="scientific">Burkholderia pseudomallei (strain 1026b)</name>
    <dbReference type="NCBI Taxonomy" id="884204"/>
    <lineage>
        <taxon>Bacteria</taxon>
        <taxon>Pseudomonadati</taxon>
        <taxon>Pseudomonadota</taxon>
        <taxon>Betaproteobacteria</taxon>
        <taxon>Burkholderiales</taxon>
        <taxon>Burkholderiaceae</taxon>
        <taxon>Burkholderia</taxon>
        <taxon>pseudomallei group</taxon>
    </lineage>
</organism>
<accession>A0A0H3HWS4</accession>
<dbReference type="AlphaFoldDB" id="A0A0H3HWS4"/>
<feature type="compositionally biased region" description="Basic and acidic residues" evidence="1">
    <location>
        <begin position="1"/>
        <end position="15"/>
    </location>
</feature>
<feature type="compositionally biased region" description="Basic residues" evidence="1">
    <location>
        <begin position="125"/>
        <end position="142"/>
    </location>
</feature>
<proteinExistence type="predicted"/>
<reference evidence="2 3" key="1">
    <citation type="journal article" date="2012" name="PLoS ONE">
        <title>Evolution of Burkholderia pseudomallei in recurrent melioidosis.</title>
        <authorList>
            <person name="Hayden H.S."/>
            <person name="Lim R."/>
            <person name="Brittnacher M.J."/>
            <person name="Sims E.H."/>
            <person name="Ramage E.R."/>
            <person name="Fong C."/>
            <person name="Wu Z."/>
            <person name="Crist E."/>
            <person name="Chang J."/>
            <person name="Zhou Y."/>
            <person name="Radey M."/>
            <person name="Rohmer L."/>
            <person name="Haugen E."/>
            <person name="Gillett W."/>
            <person name="Wuthiekanun V."/>
            <person name="Peacock S.J."/>
            <person name="Kaul R."/>
            <person name="Miller S.I."/>
            <person name="Manoil C."/>
            <person name="Jacobs M.A."/>
        </authorList>
    </citation>
    <scope>NUCLEOTIDE SEQUENCE [LARGE SCALE GENOMIC DNA]</scope>
    <source>
        <strain evidence="2 3">1026b</strain>
    </source>
</reference>
<sequence length="203" mass="22965">MRTRNEHDYSPERGRYRSSVATRAASAGALSGRARSGRNCKRSRGRMAAGDWRRARARRRRSFGPCARETSTIARPSADAIDRRLQHAPRRQARWMGEREAVATAKGRARENGGRRRAATDARDRRRRTQRACRAQRSRSPARQRPAGGARGASRVTRRSFPAVRDRSARCLPSCPARCPCSAATPTRRRAHGAPRRRRSRRD</sequence>
<feature type="compositionally biased region" description="Basic residues" evidence="1">
    <location>
        <begin position="187"/>
        <end position="203"/>
    </location>
</feature>
<feature type="compositionally biased region" description="Low complexity" evidence="1">
    <location>
        <begin position="17"/>
        <end position="34"/>
    </location>
</feature>
<gene>
    <name evidence="2" type="ordered locus">BP1026B_II2098</name>
</gene>
<protein>
    <submittedName>
        <fullName evidence="2">Uncharacterized protein</fullName>
    </submittedName>
</protein>
<evidence type="ECO:0000313" key="2">
    <source>
        <dbReference type="EMBL" id="AFI70324.1"/>
    </source>
</evidence>
<dbReference type="KEGG" id="bpz:BP1026B_II2098"/>
<evidence type="ECO:0000256" key="1">
    <source>
        <dbReference type="SAM" id="MobiDB-lite"/>
    </source>
</evidence>
<feature type="compositionally biased region" description="Low complexity" evidence="1">
    <location>
        <begin position="143"/>
        <end position="155"/>
    </location>
</feature>
<dbReference type="Proteomes" id="UP000010087">
    <property type="component" value="Chromosome 2"/>
</dbReference>
<feature type="compositionally biased region" description="Basic and acidic residues" evidence="1">
    <location>
        <begin position="108"/>
        <end position="124"/>
    </location>
</feature>
<feature type="compositionally biased region" description="Basic residues" evidence="1">
    <location>
        <begin position="35"/>
        <end position="45"/>
    </location>
</feature>
<feature type="region of interest" description="Disordered" evidence="1">
    <location>
        <begin position="1"/>
        <end position="203"/>
    </location>
</feature>
<dbReference type="EMBL" id="CP002834">
    <property type="protein sequence ID" value="AFI70324.1"/>
    <property type="molecule type" value="Genomic_DNA"/>
</dbReference>
<name>A0A0H3HWS4_BURP2</name>